<feature type="compositionally biased region" description="Basic and acidic residues" evidence="1">
    <location>
        <begin position="120"/>
        <end position="148"/>
    </location>
</feature>
<feature type="compositionally biased region" description="Low complexity" evidence="1">
    <location>
        <begin position="352"/>
        <end position="361"/>
    </location>
</feature>
<evidence type="ECO:0000256" key="1">
    <source>
        <dbReference type="SAM" id="MobiDB-lite"/>
    </source>
</evidence>
<proteinExistence type="predicted"/>
<gene>
    <name evidence="3" type="ORF">IAR55_003511</name>
</gene>
<sequence>MMVRGPRLALRLVRRALHTRAQTFYSPTPEFLADHLAQNPLPSLSQSTSVFLLSTTLSSLPQTLLILQTFFPNHIASFSITLPGQEPTLSLATFSPSRSGEEVTTWRSESSGRPPAEVGRFQRPERQRDQLRAEEEKGKEQGEAEQRLAGEGWAGMWRSESDVGRIEQLEGVEAESFLMLSDERPGPVLRALDEMYPKASKTGILTASTPFITERPHTLLHNGKIYESGTIGLAFPKSAVTQTDLGLSPMLPPVTISGAQGNMLLSIDGMNSNPTQVLIGAIQKRGGVGLTKEEEFYLGLLEQGDVKRVVKILSGDPSRGALSVDMEDPLLVGQTVQFMHRSTPVSLPHPSPSTITFSSIPKSDEIDDTPIGTPRVVDGFLGLSEGGFIYSNPSSAICTAPGAMTTWKI</sequence>
<evidence type="ECO:0000259" key="2">
    <source>
        <dbReference type="Pfam" id="PF08495"/>
    </source>
</evidence>
<dbReference type="Pfam" id="PF08495">
    <property type="entry name" value="FIST"/>
    <property type="match status" value="1"/>
</dbReference>
<feature type="region of interest" description="Disordered" evidence="1">
    <location>
        <begin position="93"/>
        <end position="153"/>
    </location>
</feature>
<organism evidence="3 4">
    <name type="scientific">Kwoniella newhampshirensis</name>
    <dbReference type="NCBI Taxonomy" id="1651941"/>
    <lineage>
        <taxon>Eukaryota</taxon>
        <taxon>Fungi</taxon>
        <taxon>Dikarya</taxon>
        <taxon>Basidiomycota</taxon>
        <taxon>Agaricomycotina</taxon>
        <taxon>Tremellomycetes</taxon>
        <taxon>Tremellales</taxon>
        <taxon>Cryptococcaceae</taxon>
        <taxon>Kwoniella</taxon>
    </lineage>
</organism>
<reference evidence="3 4" key="1">
    <citation type="journal article" date="2024" name="bioRxiv">
        <title>Comparative genomics of Cryptococcus and Kwoniella reveals pathogenesis evolution and contrasting karyotype dynamics via intercentromeric recombination or chromosome fusion.</title>
        <authorList>
            <person name="Coelho M.A."/>
            <person name="David-Palma M."/>
            <person name="Shea T."/>
            <person name="Bowers K."/>
            <person name="McGinley-Smith S."/>
            <person name="Mohammad A.W."/>
            <person name="Gnirke A."/>
            <person name="Yurkov A.M."/>
            <person name="Nowrousian M."/>
            <person name="Sun S."/>
            <person name="Cuomo C.A."/>
            <person name="Heitman J."/>
        </authorList>
    </citation>
    <scope>NUCLEOTIDE SEQUENCE [LARGE SCALE GENOMIC DNA]</scope>
    <source>
        <strain evidence="3 4">CBS 13917</strain>
    </source>
</reference>
<feature type="domain" description="FIST" evidence="2">
    <location>
        <begin position="168"/>
        <end position="270"/>
    </location>
</feature>
<accession>A0AAW0YZD6</accession>
<protein>
    <recommendedName>
        <fullName evidence="2">FIST domain-containing protein</fullName>
    </recommendedName>
</protein>
<evidence type="ECO:0000313" key="4">
    <source>
        <dbReference type="Proteomes" id="UP001388673"/>
    </source>
</evidence>
<dbReference type="InterPro" id="IPR013702">
    <property type="entry name" value="FIST_domain_N"/>
</dbReference>
<dbReference type="RefSeq" id="XP_066803010.1">
    <property type="nucleotide sequence ID" value="XM_066946618.1"/>
</dbReference>
<feature type="region of interest" description="Disordered" evidence="1">
    <location>
        <begin position="342"/>
        <end position="371"/>
    </location>
</feature>
<dbReference type="AlphaFoldDB" id="A0AAW0YZD6"/>
<dbReference type="GeneID" id="92180769"/>
<evidence type="ECO:0000313" key="3">
    <source>
        <dbReference type="EMBL" id="KAK8854772.1"/>
    </source>
</evidence>
<dbReference type="KEGG" id="kne:92180769"/>
<dbReference type="Proteomes" id="UP001388673">
    <property type="component" value="Unassembled WGS sequence"/>
</dbReference>
<comment type="caution">
    <text evidence="3">The sequence shown here is derived from an EMBL/GenBank/DDBJ whole genome shotgun (WGS) entry which is preliminary data.</text>
</comment>
<keyword evidence="4" id="KW-1185">Reference proteome</keyword>
<dbReference type="EMBL" id="JBCAWK010000006">
    <property type="protein sequence ID" value="KAK8854772.1"/>
    <property type="molecule type" value="Genomic_DNA"/>
</dbReference>
<name>A0AAW0YZD6_9TREE</name>